<feature type="compositionally biased region" description="Low complexity" evidence="1">
    <location>
        <begin position="70"/>
        <end position="82"/>
    </location>
</feature>
<feature type="compositionally biased region" description="Low complexity" evidence="1">
    <location>
        <begin position="124"/>
        <end position="135"/>
    </location>
</feature>
<proteinExistence type="predicted"/>
<organism evidence="2 3">
    <name type="scientific">Fibroporia radiculosa</name>
    <dbReference type="NCBI Taxonomy" id="599839"/>
    <lineage>
        <taxon>Eukaryota</taxon>
        <taxon>Fungi</taxon>
        <taxon>Dikarya</taxon>
        <taxon>Basidiomycota</taxon>
        <taxon>Agaricomycotina</taxon>
        <taxon>Agaricomycetes</taxon>
        <taxon>Polyporales</taxon>
        <taxon>Fibroporiaceae</taxon>
        <taxon>Fibroporia</taxon>
    </lineage>
</organism>
<feature type="region of interest" description="Disordered" evidence="1">
    <location>
        <begin position="358"/>
        <end position="380"/>
    </location>
</feature>
<feature type="region of interest" description="Disordered" evidence="1">
    <location>
        <begin position="46"/>
        <end position="82"/>
    </location>
</feature>
<evidence type="ECO:0000313" key="2">
    <source>
        <dbReference type="EMBL" id="CCM05939.1"/>
    </source>
</evidence>
<dbReference type="RefSeq" id="XP_012185222.1">
    <property type="nucleotide sequence ID" value="XM_012329832.1"/>
</dbReference>
<keyword evidence="3" id="KW-1185">Reference proteome</keyword>
<feature type="compositionally biased region" description="Low complexity" evidence="1">
    <location>
        <begin position="327"/>
        <end position="340"/>
    </location>
</feature>
<dbReference type="InParanoid" id="J4H513"/>
<dbReference type="GeneID" id="24100850"/>
<feature type="compositionally biased region" description="Polar residues" evidence="1">
    <location>
        <begin position="624"/>
        <end position="652"/>
    </location>
</feature>
<feature type="region of interest" description="Disordered" evidence="1">
    <location>
        <begin position="741"/>
        <end position="770"/>
    </location>
</feature>
<accession>J4H513</accession>
<feature type="compositionally biased region" description="Acidic residues" evidence="1">
    <location>
        <begin position="602"/>
        <end position="611"/>
    </location>
</feature>
<feature type="region of interest" description="Disordered" evidence="1">
    <location>
        <begin position="1"/>
        <end position="23"/>
    </location>
</feature>
<feature type="region of interest" description="Disordered" evidence="1">
    <location>
        <begin position="97"/>
        <end position="143"/>
    </location>
</feature>
<name>J4H513_9APHY</name>
<feature type="compositionally biased region" description="Polar residues" evidence="1">
    <location>
        <begin position="491"/>
        <end position="500"/>
    </location>
</feature>
<dbReference type="AlphaFoldDB" id="J4H513"/>
<feature type="compositionally biased region" description="Polar residues" evidence="1">
    <location>
        <begin position="371"/>
        <end position="380"/>
    </location>
</feature>
<feature type="compositionally biased region" description="Polar residues" evidence="1">
    <location>
        <begin position="1"/>
        <end position="18"/>
    </location>
</feature>
<dbReference type="OrthoDB" id="3270652at2759"/>
<protein>
    <recommendedName>
        <fullName evidence="4">Zinc-finger domain-containing protein</fullName>
    </recommendedName>
</protein>
<reference evidence="2 3" key="1">
    <citation type="journal article" date="2012" name="Appl. Environ. Microbiol.">
        <title>Short-read sequencing for genomic analysis of the brown rot fungus Fibroporia radiculosa.</title>
        <authorList>
            <person name="Tang J.D."/>
            <person name="Perkins A.D."/>
            <person name="Sonstegard T.S."/>
            <person name="Schroeder S.G."/>
            <person name="Burgess S.C."/>
            <person name="Diehl S.V."/>
        </authorList>
    </citation>
    <scope>NUCLEOTIDE SEQUENCE [LARGE SCALE GENOMIC DNA]</scope>
    <source>
        <strain evidence="2 3">TFFH 294</strain>
    </source>
</reference>
<evidence type="ECO:0008006" key="4">
    <source>
        <dbReference type="Google" id="ProtNLM"/>
    </source>
</evidence>
<feature type="region of interest" description="Disordered" evidence="1">
    <location>
        <begin position="319"/>
        <end position="346"/>
    </location>
</feature>
<feature type="compositionally biased region" description="Polar residues" evidence="1">
    <location>
        <begin position="425"/>
        <end position="435"/>
    </location>
</feature>
<dbReference type="EMBL" id="HE797214">
    <property type="protein sequence ID" value="CCM05939.1"/>
    <property type="molecule type" value="Genomic_DNA"/>
</dbReference>
<dbReference type="HOGENOM" id="CLU_012464_0_0_1"/>
<gene>
    <name evidence="2" type="ORF">FIBRA_08178</name>
</gene>
<feature type="region of interest" description="Disordered" evidence="1">
    <location>
        <begin position="848"/>
        <end position="878"/>
    </location>
</feature>
<sequence>MSTEQPPGISNQQGSPTTDDPAASLRAAALMTLKSKRRKLVSEISTVLPRSLAAQNQPSIQLDYGQEEPSGASSTASSSAQTAFVAPASALASLKAETLQPDESQSREEGEISDSETAPATPVSKLQSQSKSPKSPLKDRFPLTVPLKPSPVKAIIVGFSANEQASSAVSEVNSASIAPSPSFSYIIDANHVRPGLAMTQAQYDTAKDIVLDLLGWGVPPEYLVACGLSREIVFYVFSELNLRLPHNFDATGIIPYEPPPPQIMSPPTLTNMTQRFDGMGLHSQQSTPATQTSSILQRVMLPLSGSVDESTSRRLSAGAIPFIPGASSSSDRSPTTPSLSDMERQRREELLARKAALASLKSKKRAPGSTGEDSSVPASTTTVVAELKDVEMADVAPTSHVDDFLKSIEPVSDTDSRKGKAKVTISASAPVSRTTTFDRMDVDEPIPGLSATDDTLPLYSSSVGSLSSSSVVSPTSTRAPSTTHLLPPSKQGRSPPSDLTTPIGRSPITASDSDSSDQVKSVAPKPMVVDIPSSAVLRRGTKRPVAADFVDMEPGSSRSHPSTGYNSYNSPYYQPTVKRKLGAFAGLGGTRRCVIDLSDSECDDVEDDEGNENGGRPARGKLTLTRTNSQAGSSTTRQPGFQVKSASPTITPSGVLSPAALLEKEEEIRKMRELIAERERNRLRKVVAMSRSKPPTPTHNTSTSGVTNLIAVKQEEDDSATSASILRSCTYVRDISQNMTLNERDGTPVPTTTPSIHSLDSESTGSSATPIGPPSCPMLVVNSPLRQISSDQEHAAVSVISADSETSVQVRLFDEWMQGEEQDLRAQFSDYSSLFDCFPLLRLHSRPYPSGDDISSSTQAETESIDASSTSSSPSIPSIDLGTLKMAHNKRLFTDSSKRICQYEVPGGGECRDRDCEDFHISRIPVVEPSDEETAQYVSVHTAISRGSHINAKTIQNALEDVRQRNPTKSYDKRVMEALASLGLR</sequence>
<feature type="compositionally biased region" description="Low complexity" evidence="1">
    <location>
        <begin position="860"/>
        <end position="878"/>
    </location>
</feature>
<feature type="compositionally biased region" description="Polar residues" evidence="1">
    <location>
        <begin position="749"/>
        <end position="769"/>
    </location>
</feature>
<evidence type="ECO:0000313" key="3">
    <source>
        <dbReference type="Proteomes" id="UP000006352"/>
    </source>
</evidence>
<evidence type="ECO:0000256" key="1">
    <source>
        <dbReference type="SAM" id="MobiDB-lite"/>
    </source>
</evidence>
<feature type="region of interest" description="Disordered" evidence="1">
    <location>
        <begin position="547"/>
        <end position="569"/>
    </location>
</feature>
<feature type="region of interest" description="Disordered" evidence="1">
    <location>
        <begin position="602"/>
        <end position="652"/>
    </location>
</feature>
<dbReference type="Proteomes" id="UP000006352">
    <property type="component" value="Unassembled WGS sequence"/>
</dbReference>
<feature type="compositionally biased region" description="Low complexity" evidence="1">
    <location>
        <begin position="456"/>
        <end position="482"/>
    </location>
</feature>
<feature type="compositionally biased region" description="Polar residues" evidence="1">
    <location>
        <begin position="556"/>
        <end position="569"/>
    </location>
</feature>
<feature type="region of interest" description="Disordered" evidence="1">
    <location>
        <begin position="411"/>
        <end position="526"/>
    </location>
</feature>